<name>A0A916EL67_9GLOM</name>
<comment type="caution">
    <text evidence="1">The sequence shown here is derived from an EMBL/GenBank/DDBJ whole genome shotgun (WGS) entry which is preliminary data.</text>
</comment>
<evidence type="ECO:0000313" key="1">
    <source>
        <dbReference type="EMBL" id="CAB5392096.1"/>
    </source>
</evidence>
<sequence>MARQGGERMDEADAVGARLAHPDDPAAAHVDPRFADILKRVEPVLEAARGDDVGILLRRGVDVVVVIIEPGVGELPGLMRLEHAERHAGLEPHLAHALHHRDDRGHVAVLRVAPGGAHAEALAAGVLGLRRRLQHGADVHQFGRLELGLGADRLVAIAAILGAAAGLDRQQRAQLHLARGVVRAVDGLGGEHQVVEGEVEQVGDFRAGPVVADDVPAPAVMLTMFQHPFLSCEACPCGAMDPETRSG</sequence>
<dbReference type="Proteomes" id="UP000684084">
    <property type="component" value="Unassembled WGS sequence"/>
</dbReference>
<accession>A0A916EL67</accession>
<dbReference type="AlphaFoldDB" id="A0A916EL67"/>
<protein>
    <submittedName>
        <fullName evidence="1">Uncharacterized protein</fullName>
    </submittedName>
</protein>
<dbReference type="EMBL" id="CAGKOT010000075">
    <property type="protein sequence ID" value="CAB5392096.1"/>
    <property type="molecule type" value="Genomic_DNA"/>
</dbReference>
<reference evidence="1" key="1">
    <citation type="submission" date="2020-05" db="EMBL/GenBank/DDBJ databases">
        <authorList>
            <person name="Rincon C."/>
            <person name="Sanders R I."/>
            <person name="Robbins C."/>
            <person name="Chaturvedi A."/>
        </authorList>
    </citation>
    <scope>NUCLEOTIDE SEQUENCE</scope>
    <source>
        <strain evidence="1">CHB12</strain>
    </source>
</reference>
<gene>
    <name evidence="1" type="ORF">CHRIB12_LOCUS22253</name>
</gene>
<proteinExistence type="predicted"/>
<evidence type="ECO:0000313" key="2">
    <source>
        <dbReference type="Proteomes" id="UP000684084"/>
    </source>
</evidence>
<organism evidence="1 2">
    <name type="scientific">Rhizophagus irregularis</name>
    <dbReference type="NCBI Taxonomy" id="588596"/>
    <lineage>
        <taxon>Eukaryota</taxon>
        <taxon>Fungi</taxon>
        <taxon>Fungi incertae sedis</taxon>
        <taxon>Mucoromycota</taxon>
        <taxon>Glomeromycotina</taxon>
        <taxon>Glomeromycetes</taxon>
        <taxon>Glomerales</taxon>
        <taxon>Glomeraceae</taxon>
        <taxon>Rhizophagus</taxon>
    </lineage>
</organism>